<evidence type="ECO:0000256" key="1">
    <source>
        <dbReference type="ARBA" id="ARBA00004128"/>
    </source>
</evidence>
<gene>
    <name evidence="11" type="ORF">BRENAR_LOCUS5139</name>
</gene>
<dbReference type="OrthoDB" id="438545at2759"/>
<sequence>MTEVFGTAKTKAGVISLLHTVVGAGLLSNPYAVSKGGLFPGIILILISAFASLAGLYCLSFASKFTTPGHASFFHLSQKTIPALSGFFDLAIAIKCFGVSCSHLIIIGDLMPQIAGAVFSHEAVSEYAFLLSRRFWITLFIFLIAPLAYRRTLRSLRNASVVALISASYLVILVFLHFIHLVAGGSEQVPRGEIYYFTPPSFLSMLSSFPIFVFGFTCHQNEFTIINEQADKSLSNLTKISFVVIGAALIVYLLIGISGYLTFGDNIVSNIIRMYPDSPATTMGRFAIVVMVSLSYPLQSNPTRASINHIYKHIFGRSDQIIIPVRNSSSDSINQNSPLLGDDLTGSTEDISVIDDTHIMNTEISESISEEAALELTDTSLAIITTLILLLSYTVAYHVSSLGKVLAIVGATGSCSISYILPGFFAFVLADRIPGAPNEESRAIKAGAFGLTIWGIVVMFTCLTVTIYLGAGH</sequence>
<evidence type="ECO:0000313" key="11">
    <source>
        <dbReference type="EMBL" id="VEU24411.1"/>
    </source>
</evidence>
<dbReference type="InterPro" id="IPR013057">
    <property type="entry name" value="AA_transpt_TM"/>
</dbReference>
<evidence type="ECO:0000256" key="3">
    <source>
        <dbReference type="ARBA" id="ARBA00022448"/>
    </source>
</evidence>
<feature type="transmembrane region" description="Helical" evidence="9">
    <location>
        <begin position="451"/>
        <end position="471"/>
    </location>
</feature>
<dbReference type="PANTHER" id="PTHR22950:SF678">
    <property type="entry name" value="VACUOLAR AMINO ACID TRANSPORTER 5-RELATED"/>
    <property type="match status" value="1"/>
</dbReference>
<dbReference type="Pfam" id="PF01490">
    <property type="entry name" value="Aa_trans"/>
    <property type="match status" value="1"/>
</dbReference>
<name>A0A448YU21_BRENA</name>
<feature type="transmembrane region" description="Helical" evidence="9">
    <location>
        <begin position="202"/>
        <end position="219"/>
    </location>
</feature>
<evidence type="ECO:0000256" key="2">
    <source>
        <dbReference type="ARBA" id="ARBA00008066"/>
    </source>
</evidence>
<feature type="transmembrane region" description="Helical" evidence="9">
    <location>
        <begin position="282"/>
        <end position="298"/>
    </location>
</feature>
<evidence type="ECO:0000256" key="4">
    <source>
        <dbReference type="ARBA" id="ARBA00022554"/>
    </source>
</evidence>
<keyword evidence="12" id="KW-1185">Reference proteome</keyword>
<keyword evidence="8 9" id="KW-0472">Membrane</keyword>
<evidence type="ECO:0000313" key="12">
    <source>
        <dbReference type="Proteomes" id="UP000290900"/>
    </source>
</evidence>
<dbReference type="PANTHER" id="PTHR22950">
    <property type="entry name" value="AMINO ACID TRANSPORTER"/>
    <property type="match status" value="1"/>
</dbReference>
<keyword evidence="5 9" id="KW-0812">Transmembrane</keyword>
<feature type="transmembrane region" description="Helical" evidence="9">
    <location>
        <begin position="38"/>
        <end position="62"/>
    </location>
</feature>
<comment type="subcellular location">
    <subcellularLocation>
        <location evidence="1">Vacuole membrane</location>
        <topology evidence="1">Multi-pass membrane protein</topology>
    </subcellularLocation>
</comment>
<dbReference type="AlphaFoldDB" id="A0A448YU21"/>
<evidence type="ECO:0000256" key="6">
    <source>
        <dbReference type="ARBA" id="ARBA00022970"/>
    </source>
</evidence>
<feature type="transmembrane region" description="Helical" evidence="9">
    <location>
        <begin position="381"/>
        <end position="399"/>
    </location>
</feature>
<feature type="transmembrane region" description="Helical" evidence="9">
    <location>
        <begin position="83"/>
        <end position="107"/>
    </location>
</feature>
<keyword evidence="7 9" id="KW-1133">Transmembrane helix</keyword>
<evidence type="ECO:0000259" key="10">
    <source>
        <dbReference type="Pfam" id="PF01490"/>
    </source>
</evidence>
<evidence type="ECO:0000256" key="9">
    <source>
        <dbReference type="SAM" id="Phobius"/>
    </source>
</evidence>
<protein>
    <submittedName>
        <fullName evidence="11">DEKNAAC105631</fullName>
    </submittedName>
</protein>
<feature type="transmembrane region" description="Helical" evidence="9">
    <location>
        <begin position="240"/>
        <end position="262"/>
    </location>
</feature>
<keyword evidence="6" id="KW-0029">Amino-acid transport</keyword>
<dbReference type="GO" id="GO:0000329">
    <property type="term" value="C:fungal-type vacuole membrane"/>
    <property type="evidence" value="ECO:0007669"/>
    <property type="project" value="TreeGrafter"/>
</dbReference>
<accession>A0A448YU21</accession>
<dbReference type="GO" id="GO:0005290">
    <property type="term" value="F:L-histidine transmembrane transporter activity"/>
    <property type="evidence" value="ECO:0007669"/>
    <property type="project" value="TreeGrafter"/>
</dbReference>
<dbReference type="InParanoid" id="A0A448YU21"/>
<dbReference type="EMBL" id="CAACVR010000076">
    <property type="protein sequence ID" value="VEU24411.1"/>
    <property type="molecule type" value="Genomic_DNA"/>
</dbReference>
<dbReference type="GO" id="GO:0015194">
    <property type="term" value="F:L-serine transmembrane transporter activity"/>
    <property type="evidence" value="ECO:0007669"/>
    <property type="project" value="TreeGrafter"/>
</dbReference>
<reference evidence="11 12" key="1">
    <citation type="submission" date="2018-12" db="EMBL/GenBank/DDBJ databases">
        <authorList>
            <person name="Tiukova I."/>
            <person name="Dainat J."/>
        </authorList>
    </citation>
    <scope>NUCLEOTIDE SEQUENCE [LARGE SCALE GENOMIC DNA]</scope>
</reference>
<evidence type="ECO:0000256" key="7">
    <source>
        <dbReference type="ARBA" id="ARBA00022989"/>
    </source>
</evidence>
<feature type="transmembrane region" description="Helical" evidence="9">
    <location>
        <begin position="161"/>
        <end position="182"/>
    </location>
</feature>
<proteinExistence type="inferred from homology"/>
<dbReference type="GO" id="GO:0061459">
    <property type="term" value="F:L-arginine transmembrane transporter activity"/>
    <property type="evidence" value="ECO:0007669"/>
    <property type="project" value="TreeGrafter"/>
</dbReference>
<organism evidence="11 12">
    <name type="scientific">Brettanomyces naardenensis</name>
    <name type="common">Yeast</name>
    <dbReference type="NCBI Taxonomy" id="13370"/>
    <lineage>
        <taxon>Eukaryota</taxon>
        <taxon>Fungi</taxon>
        <taxon>Dikarya</taxon>
        <taxon>Ascomycota</taxon>
        <taxon>Saccharomycotina</taxon>
        <taxon>Pichiomycetes</taxon>
        <taxon>Pichiales</taxon>
        <taxon>Pichiaceae</taxon>
        <taxon>Brettanomyces</taxon>
    </lineage>
</organism>
<dbReference type="Proteomes" id="UP000290900">
    <property type="component" value="Unassembled WGS sequence"/>
</dbReference>
<dbReference type="GO" id="GO:0005313">
    <property type="term" value="F:L-glutamate transmembrane transporter activity"/>
    <property type="evidence" value="ECO:0007669"/>
    <property type="project" value="TreeGrafter"/>
</dbReference>
<feature type="transmembrane region" description="Helical" evidence="9">
    <location>
        <begin position="12"/>
        <end position="32"/>
    </location>
</feature>
<keyword evidence="3" id="KW-0813">Transport</keyword>
<dbReference type="STRING" id="13370.A0A448YU21"/>
<dbReference type="GO" id="GO:0005302">
    <property type="term" value="F:L-tyrosine transmembrane transporter activity"/>
    <property type="evidence" value="ECO:0007669"/>
    <property type="project" value="TreeGrafter"/>
</dbReference>
<evidence type="ECO:0000256" key="8">
    <source>
        <dbReference type="ARBA" id="ARBA00023136"/>
    </source>
</evidence>
<feature type="domain" description="Amino acid transporter transmembrane" evidence="10">
    <location>
        <begin position="7"/>
        <end position="430"/>
    </location>
</feature>
<evidence type="ECO:0000256" key="5">
    <source>
        <dbReference type="ARBA" id="ARBA00022692"/>
    </source>
</evidence>
<dbReference type="FunCoup" id="A0A448YU21">
    <property type="interactions" value="240"/>
</dbReference>
<feature type="transmembrane region" description="Helical" evidence="9">
    <location>
        <begin position="127"/>
        <end position="149"/>
    </location>
</feature>
<feature type="transmembrane region" description="Helical" evidence="9">
    <location>
        <begin position="405"/>
        <end position="430"/>
    </location>
</feature>
<keyword evidence="4" id="KW-0926">Vacuole</keyword>
<dbReference type="GO" id="GO:0015189">
    <property type="term" value="F:L-lysine transmembrane transporter activity"/>
    <property type="evidence" value="ECO:0007669"/>
    <property type="project" value="TreeGrafter"/>
</dbReference>
<comment type="similarity">
    <text evidence="2">Belongs to the amino acid/polyamine transporter 2 family.</text>
</comment>